<evidence type="ECO:0000313" key="2">
    <source>
        <dbReference type="EMBL" id="AXH95036.1"/>
    </source>
</evidence>
<dbReference type="EMBL" id="CP031229">
    <property type="protein sequence ID" value="AXH95036.1"/>
    <property type="molecule type" value="Genomic_DNA"/>
</dbReference>
<dbReference type="RefSeq" id="WP_114926802.1">
    <property type="nucleotide sequence ID" value="NZ_CP031229.1"/>
</dbReference>
<dbReference type="AlphaFoldDB" id="A0A345NJ28"/>
<dbReference type="OrthoDB" id="3190691at2"/>
<dbReference type="Pfam" id="PF13483">
    <property type="entry name" value="Lactamase_B_3"/>
    <property type="match status" value="1"/>
</dbReference>
<gene>
    <name evidence="2" type="ORF">DV701_01655</name>
</gene>
<sequence length="219" mass="23011">MQLTHLGHACLLVEVADQRVLIDPGNLADVADVRDLTAVVITHQHADHCDPAQVPALLRANPAARVLVEPQTAEALAREGLGARTERMEQGQQLGLGGLTVRPVGAVHAQIHPYVDRVGNVGVVLVAEGEPTLFHPGDALDAAPGEVDLLCVPVNAPWGKVAETVEFVRRVAPARGVVPIHDGLLAEVGRKIYLTHIGGFGAEGGIEVLDLRDAGATDL</sequence>
<evidence type="ECO:0000259" key="1">
    <source>
        <dbReference type="SMART" id="SM00849"/>
    </source>
</evidence>
<dbReference type="Proteomes" id="UP000253790">
    <property type="component" value="Chromosome"/>
</dbReference>
<dbReference type="PANTHER" id="PTHR43546:SF3">
    <property type="entry name" value="UPF0173 METAL-DEPENDENT HYDROLASE MJ1163"/>
    <property type="match status" value="1"/>
</dbReference>
<evidence type="ECO:0000313" key="3">
    <source>
        <dbReference type="Proteomes" id="UP000253790"/>
    </source>
</evidence>
<dbReference type="InterPro" id="IPR001279">
    <property type="entry name" value="Metallo-B-lactamas"/>
</dbReference>
<feature type="domain" description="Metallo-beta-lactamase" evidence="1">
    <location>
        <begin position="7"/>
        <end position="181"/>
    </location>
</feature>
<dbReference type="KEGG" id="orn:DV701_01655"/>
<proteinExistence type="predicted"/>
<dbReference type="InterPro" id="IPR050114">
    <property type="entry name" value="UPF0173_UPF0282_UlaG_hydrolase"/>
</dbReference>
<keyword evidence="2" id="KW-0378">Hydrolase</keyword>
<dbReference type="PANTHER" id="PTHR43546">
    <property type="entry name" value="UPF0173 METAL-DEPENDENT HYDROLASE MJ1163-RELATED"/>
    <property type="match status" value="1"/>
</dbReference>
<reference evidence="2 3" key="1">
    <citation type="submission" date="2018-07" db="EMBL/GenBank/DDBJ databases">
        <title>Complete genome sequencing of Ornithinimicrobium sp. AMA3305.</title>
        <authorList>
            <person name="Bae J.-W."/>
        </authorList>
    </citation>
    <scope>NUCLEOTIDE SEQUENCE [LARGE SCALE GENOMIC DNA]</scope>
    <source>
        <strain evidence="2 3">AMA3305</strain>
    </source>
</reference>
<dbReference type="InterPro" id="IPR036866">
    <property type="entry name" value="RibonucZ/Hydroxyglut_hydro"/>
</dbReference>
<dbReference type="GO" id="GO:0016787">
    <property type="term" value="F:hydrolase activity"/>
    <property type="evidence" value="ECO:0007669"/>
    <property type="project" value="UniProtKB-KW"/>
</dbReference>
<organism evidence="2 3">
    <name type="scientific">Ornithinimicrobium avium</name>
    <dbReference type="NCBI Taxonomy" id="2283195"/>
    <lineage>
        <taxon>Bacteria</taxon>
        <taxon>Bacillati</taxon>
        <taxon>Actinomycetota</taxon>
        <taxon>Actinomycetes</taxon>
        <taxon>Micrococcales</taxon>
        <taxon>Ornithinimicrobiaceae</taxon>
        <taxon>Ornithinimicrobium</taxon>
    </lineage>
</organism>
<dbReference type="Gene3D" id="3.60.15.10">
    <property type="entry name" value="Ribonuclease Z/Hydroxyacylglutathione hydrolase-like"/>
    <property type="match status" value="1"/>
</dbReference>
<accession>A0A345NJ28</accession>
<protein>
    <submittedName>
        <fullName evidence="2">MBL fold metallo-hydrolase</fullName>
    </submittedName>
</protein>
<keyword evidence="3" id="KW-1185">Reference proteome</keyword>
<name>A0A345NJ28_9MICO</name>
<dbReference type="SUPFAM" id="SSF56281">
    <property type="entry name" value="Metallo-hydrolase/oxidoreductase"/>
    <property type="match status" value="1"/>
</dbReference>
<dbReference type="SMART" id="SM00849">
    <property type="entry name" value="Lactamase_B"/>
    <property type="match status" value="1"/>
</dbReference>